<accession>A0A2V3J4A6</accession>
<sequence>MRSVLSCQGFQINIGESDSEINSLCRHALPDDIWVHLHERASPHAIIAIGQLRLLDAQGEHLRRSSDGRRVLDLSLTIWEAAQLVKFLSDVREENISSIAYARADVLFINDANDGGDGTAYDVIAGSCVHKDDEIADMPGSVITTRVPRFHEVALDETKVFELLARSEKSGDGGTMDQERSVWKEVLLRKQAINRRDWYVRRVSADRGDLDEDSNDDSEQDMREIEDLETAERNGDQSDDQINEQDAVETNAPAPTLQKSTTEFQDVTENERMTEQSVLGKGAANKTEPTDKVEVEVVVDMKAEYDELRKAKAKENETAATETASRHEVSCETLPVPISQVSTESDDKDKKEQTKQTDGAKCNEQDSEAGLTSENRESQSEKNKTS</sequence>
<protein>
    <submittedName>
        <fullName evidence="2">Uncharacterized protein</fullName>
    </submittedName>
</protein>
<reference evidence="2 3" key="1">
    <citation type="journal article" date="2018" name="Mol. Biol. Evol.">
        <title>Analysis of the draft genome of the red seaweed Gracilariopsis chorda provides insights into genome size evolution in Rhodophyta.</title>
        <authorList>
            <person name="Lee J."/>
            <person name="Yang E.C."/>
            <person name="Graf L."/>
            <person name="Yang J.H."/>
            <person name="Qiu H."/>
            <person name="Zel Zion U."/>
            <person name="Chan C.X."/>
            <person name="Stephens T.G."/>
            <person name="Weber A.P.M."/>
            <person name="Boo G.H."/>
            <person name="Boo S.M."/>
            <person name="Kim K.M."/>
            <person name="Shin Y."/>
            <person name="Jung M."/>
            <person name="Lee S.J."/>
            <person name="Yim H.S."/>
            <person name="Lee J.H."/>
            <person name="Bhattacharya D."/>
            <person name="Yoon H.S."/>
        </authorList>
    </citation>
    <scope>NUCLEOTIDE SEQUENCE [LARGE SCALE GENOMIC DNA]</scope>
    <source>
        <strain evidence="2 3">SKKU-2015</strain>
        <tissue evidence="2">Whole body</tissue>
    </source>
</reference>
<dbReference type="OrthoDB" id="10515454at2759"/>
<feature type="region of interest" description="Disordered" evidence="1">
    <location>
        <begin position="249"/>
        <end position="291"/>
    </location>
</feature>
<dbReference type="EMBL" id="NBIV01000006">
    <property type="protein sequence ID" value="PXF49286.1"/>
    <property type="molecule type" value="Genomic_DNA"/>
</dbReference>
<comment type="caution">
    <text evidence="2">The sequence shown here is derived from an EMBL/GenBank/DDBJ whole genome shotgun (WGS) entry which is preliminary data.</text>
</comment>
<name>A0A2V3J4A6_9FLOR</name>
<gene>
    <name evidence="2" type="ORF">BWQ96_00860</name>
</gene>
<evidence type="ECO:0000256" key="1">
    <source>
        <dbReference type="SAM" id="MobiDB-lite"/>
    </source>
</evidence>
<organism evidence="2 3">
    <name type="scientific">Gracilariopsis chorda</name>
    <dbReference type="NCBI Taxonomy" id="448386"/>
    <lineage>
        <taxon>Eukaryota</taxon>
        <taxon>Rhodophyta</taxon>
        <taxon>Florideophyceae</taxon>
        <taxon>Rhodymeniophycidae</taxon>
        <taxon>Gracilariales</taxon>
        <taxon>Gracilariaceae</taxon>
        <taxon>Gracilariopsis</taxon>
    </lineage>
</organism>
<keyword evidence="3" id="KW-1185">Reference proteome</keyword>
<evidence type="ECO:0000313" key="3">
    <source>
        <dbReference type="Proteomes" id="UP000247409"/>
    </source>
</evidence>
<dbReference type="AlphaFoldDB" id="A0A2V3J4A6"/>
<feature type="compositionally biased region" description="Basic and acidic residues" evidence="1">
    <location>
        <begin position="374"/>
        <end position="386"/>
    </location>
</feature>
<feature type="region of interest" description="Disordered" evidence="1">
    <location>
        <begin position="312"/>
        <end position="386"/>
    </location>
</feature>
<feature type="compositionally biased region" description="Basic and acidic residues" evidence="1">
    <location>
        <begin position="345"/>
        <end position="355"/>
    </location>
</feature>
<dbReference type="Proteomes" id="UP000247409">
    <property type="component" value="Unassembled WGS sequence"/>
</dbReference>
<proteinExistence type="predicted"/>
<evidence type="ECO:0000313" key="2">
    <source>
        <dbReference type="EMBL" id="PXF49286.1"/>
    </source>
</evidence>
<feature type="compositionally biased region" description="Polar residues" evidence="1">
    <location>
        <begin position="257"/>
        <end position="267"/>
    </location>
</feature>